<accession>U5LMR7</accession>
<organism evidence="11">
    <name type="scientific">Chimaera monstrosa</name>
    <name type="common">Rabbit fish</name>
    <dbReference type="NCBI Taxonomy" id="7871"/>
    <lineage>
        <taxon>Eukaryota</taxon>
        <taxon>Metazoa</taxon>
        <taxon>Chordata</taxon>
        <taxon>Craniata</taxon>
        <taxon>Vertebrata</taxon>
        <taxon>Chondrichthyes</taxon>
        <taxon>Holocephali</taxon>
        <taxon>Chimaeriformes</taxon>
        <taxon>Chimaeridae</taxon>
        <taxon>Chimaera</taxon>
    </lineage>
</organism>
<protein>
    <recommendedName>
        <fullName evidence="7">Serotonin N-acetyltransferase</fullName>
        <ecNumber evidence="6">2.3.1.87</ecNumber>
    </recommendedName>
    <alternativeName>
        <fullName evidence="8">Aralkylamine N-acetyltransferase</fullName>
    </alternativeName>
</protein>
<dbReference type="GO" id="GO:0005737">
    <property type="term" value="C:cytoplasm"/>
    <property type="evidence" value="ECO:0007669"/>
    <property type="project" value="TreeGrafter"/>
</dbReference>
<evidence type="ECO:0000256" key="7">
    <source>
        <dbReference type="ARBA" id="ARBA00039398"/>
    </source>
</evidence>
<keyword evidence="9" id="KW-0471">Melatonin biosynthesis</keyword>
<dbReference type="AlphaFoldDB" id="U5LMR7"/>
<comment type="similarity">
    <text evidence="5">Belongs to the acetyltransferase family. AANAT subfamily.</text>
</comment>
<dbReference type="InterPro" id="IPR000182">
    <property type="entry name" value="GNAT_dom"/>
</dbReference>
<keyword evidence="2 11" id="KW-0012">Acyltransferase</keyword>
<dbReference type="PANTHER" id="PTHR10908">
    <property type="entry name" value="SEROTONIN N-ACETYLTRANSFERASE"/>
    <property type="match status" value="1"/>
</dbReference>
<dbReference type="Pfam" id="PF00583">
    <property type="entry name" value="Acetyltransf_1"/>
    <property type="match status" value="1"/>
</dbReference>
<keyword evidence="1 11" id="KW-0808">Transferase</keyword>
<evidence type="ECO:0000256" key="4">
    <source>
        <dbReference type="ARBA" id="ARBA00037926"/>
    </source>
</evidence>
<dbReference type="SUPFAM" id="SSF55729">
    <property type="entry name" value="Acyl-CoA N-acyltransferases (Nat)"/>
    <property type="match status" value="1"/>
</dbReference>
<dbReference type="PANTHER" id="PTHR10908:SF0">
    <property type="entry name" value="SEROTONIN N-ACETYLTRANSFERASE"/>
    <property type="match status" value="1"/>
</dbReference>
<evidence type="ECO:0000256" key="3">
    <source>
        <dbReference type="ARBA" id="ARBA00036561"/>
    </source>
</evidence>
<dbReference type="InterPro" id="IPR016181">
    <property type="entry name" value="Acyl_CoA_acyltransferase"/>
</dbReference>
<evidence type="ECO:0000256" key="1">
    <source>
        <dbReference type="ARBA" id="ARBA00022679"/>
    </source>
</evidence>
<evidence type="ECO:0000256" key="6">
    <source>
        <dbReference type="ARBA" id="ARBA00039114"/>
    </source>
</evidence>
<dbReference type="EC" id="2.3.1.87" evidence="6"/>
<evidence type="ECO:0000313" key="11">
    <source>
        <dbReference type="EMBL" id="AGX26121.1"/>
    </source>
</evidence>
<evidence type="ECO:0000256" key="2">
    <source>
        <dbReference type="ARBA" id="ARBA00023315"/>
    </source>
</evidence>
<evidence type="ECO:0000259" key="10">
    <source>
        <dbReference type="PROSITE" id="PS51186"/>
    </source>
</evidence>
<proteinExistence type="evidence at transcript level"/>
<feature type="domain" description="N-acetyltransferase" evidence="10">
    <location>
        <begin position="5"/>
        <end position="164"/>
    </location>
</feature>
<evidence type="ECO:0000256" key="9">
    <source>
        <dbReference type="ARBA" id="ARBA00043260"/>
    </source>
</evidence>
<dbReference type="PROSITE" id="PS51186">
    <property type="entry name" value="GNAT"/>
    <property type="match status" value="1"/>
</dbReference>
<gene>
    <name evidence="11" type="primary">NV-AANAT</name>
</gene>
<dbReference type="Gene3D" id="3.40.630.30">
    <property type="match status" value="1"/>
</dbReference>
<dbReference type="GO" id="GO:0030187">
    <property type="term" value="P:melatonin biosynthetic process"/>
    <property type="evidence" value="ECO:0007669"/>
    <property type="project" value="UniProtKB-KW"/>
</dbReference>
<sequence>MLTGAEIRWLSEGDVRSAWELETAGYPPEEAASLESLRYRQREAGELFQGYYINTKLIGFVCGTRCFADYLTEASMKVHEPGGPTVCIHSVCVDVTWRRKGVALSLLQHYIRAIAQNQTDVQRICLLSHQSLLPLYTKAGFNNIGFSAVVHGPDKWYECILNMERC</sequence>
<evidence type="ECO:0000256" key="8">
    <source>
        <dbReference type="ARBA" id="ARBA00042928"/>
    </source>
</evidence>
<name>U5LMR7_CHIMO</name>
<dbReference type="GO" id="GO:0004059">
    <property type="term" value="F:aralkylamine N-acetyltransferase activity"/>
    <property type="evidence" value="ECO:0007669"/>
    <property type="project" value="UniProtKB-EC"/>
</dbReference>
<dbReference type="EMBL" id="KF246474">
    <property type="protein sequence ID" value="AGX26121.1"/>
    <property type="molecule type" value="mRNA"/>
</dbReference>
<comment type="catalytic activity">
    <reaction evidence="3">
        <text>a 2-arylethylamine + acetyl-CoA = an N-acetyl-2-arylethylamine + CoA + H(+)</text>
        <dbReference type="Rhea" id="RHEA:20497"/>
        <dbReference type="ChEBI" id="CHEBI:15378"/>
        <dbReference type="ChEBI" id="CHEBI:55469"/>
        <dbReference type="ChEBI" id="CHEBI:57287"/>
        <dbReference type="ChEBI" id="CHEBI:57288"/>
        <dbReference type="ChEBI" id="CHEBI:77827"/>
        <dbReference type="EC" id="2.3.1.87"/>
    </reaction>
</comment>
<reference evidence="11" key="1">
    <citation type="journal article" date="2014" name="Proc. Natl. Acad. Sci. U.S.A.">
        <title>Drastic neofunctionalization associated with evolution of the timezyme AANAT 500 Mya.</title>
        <authorList>
            <person name="Falcon J."/>
            <person name="Coon S.L."/>
            <person name="Besseau L."/>
            <person name="Cazamea-Catalan D."/>
            <person name="Fuentes M."/>
            <person name="Magnanou E."/>
            <person name="Paulin C.H."/>
            <person name="Boeuf G."/>
            <person name="Sauzet S."/>
            <person name="Jorgensen E.H."/>
            <person name="Mazan S."/>
            <person name="Wolf Y.I."/>
            <person name="Koonin E.V."/>
            <person name="Steinbach P.J."/>
            <person name="Hyodo S."/>
            <person name="Klein D.C."/>
        </authorList>
    </citation>
    <scope>NUCLEOTIDE SEQUENCE</scope>
</reference>
<dbReference type="InterPro" id="IPR051635">
    <property type="entry name" value="SNAT-like"/>
</dbReference>
<evidence type="ECO:0000256" key="5">
    <source>
        <dbReference type="ARBA" id="ARBA00038182"/>
    </source>
</evidence>
<comment type="pathway">
    <text evidence="4">Aromatic compound metabolism; melatonin biosynthesis; melatonin from serotonin: step 1/2.</text>
</comment>